<reference evidence="1" key="1">
    <citation type="submission" date="2018-02" db="EMBL/GenBank/DDBJ databases">
        <title>Rhizophora mucronata_Transcriptome.</title>
        <authorList>
            <person name="Meera S.P."/>
            <person name="Sreeshan A."/>
            <person name="Augustine A."/>
        </authorList>
    </citation>
    <scope>NUCLEOTIDE SEQUENCE</scope>
    <source>
        <tissue evidence="1">Leaf</tissue>
    </source>
</reference>
<name>A0A2P2P551_RHIMU</name>
<dbReference type="EMBL" id="GGEC01069384">
    <property type="protein sequence ID" value="MBX49868.1"/>
    <property type="molecule type" value="Transcribed_RNA"/>
</dbReference>
<accession>A0A2P2P551</accession>
<dbReference type="AlphaFoldDB" id="A0A2P2P551"/>
<sequence>MRCESMKDFDSMYSITISEAPKFADLINISFLSLDQNSDIGFSQII</sequence>
<organism evidence="1">
    <name type="scientific">Rhizophora mucronata</name>
    <name type="common">Asiatic mangrove</name>
    <dbReference type="NCBI Taxonomy" id="61149"/>
    <lineage>
        <taxon>Eukaryota</taxon>
        <taxon>Viridiplantae</taxon>
        <taxon>Streptophyta</taxon>
        <taxon>Embryophyta</taxon>
        <taxon>Tracheophyta</taxon>
        <taxon>Spermatophyta</taxon>
        <taxon>Magnoliopsida</taxon>
        <taxon>eudicotyledons</taxon>
        <taxon>Gunneridae</taxon>
        <taxon>Pentapetalae</taxon>
        <taxon>rosids</taxon>
        <taxon>fabids</taxon>
        <taxon>Malpighiales</taxon>
        <taxon>Rhizophoraceae</taxon>
        <taxon>Rhizophora</taxon>
    </lineage>
</organism>
<evidence type="ECO:0000313" key="1">
    <source>
        <dbReference type="EMBL" id="MBX49868.1"/>
    </source>
</evidence>
<proteinExistence type="predicted"/>
<protein>
    <submittedName>
        <fullName evidence="1">Uncharacterized protein</fullName>
    </submittedName>
</protein>